<sequence>MEGIALLRRAAEELREGRKVVECVVLASRGSAARHAGARMLTLQDGTLLGTVGGGTPELRCQQMCREALADGRPRRTTMERGVVDIACGGAQDLGIRAMSQADLVALDAALAAADAGEPGCLAVDWSAPEPVASFVPAGAGQDTVAGQDTGAGEPPSGPRMEGDVYVEPVVAAERVVIFGGGHVGRACVPALAAIDFEVTVFDDRPDVALPENFPDAAHVILGSFKDIAAGITLGARDYVIVMTHGHVADEDVVAQAIGAHPRYLGCMGSRHKRRVLERVVAERGASPAEIAAVDLPIGLSLGAVTPAEIAVSIAAKLIEVRHAHDGDASHACPSH</sequence>
<dbReference type="PANTHER" id="PTHR30388">
    <property type="entry name" value="ALDEHYDE OXIDOREDUCTASE MOLYBDENUM COFACTOR ASSEMBLY PROTEIN"/>
    <property type="match status" value="1"/>
</dbReference>
<evidence type="ECO:0000313" key="4">
    <source>
        <dbReference type="EMBL" id="BBH49929.1"/>
    </source>
</evidence>
<dbReference type="OrthoDB" id="9815497at2"/>
<dbReference type="EMBL" id="AP019367">
    <property type="protein sequence ID" value="BBH49929.1"/>
    <property type="molecule type" value="Genomic_DNA"/>
</dbReference>
<feature type="region of interest" description="Disordered" evidence="1">
    <location>
        <begin position="139"/>
        <end position="161"/>
    </location>
</feature>
<dbReference type="InterPro" id="IPR052698">
    <property type="entry name" value="MoCofactor_Util/Proc"/>
</dbReference>
<name>A0A3G9K7V2_9ACTN</name>
<evidence type="ECO:0000313" key="5">
    <source>
        <dbReference type="Proteomes" id="UP000273154"/>
    </source>
</evidence>
<dbReference type="InterPro" id="IPR036188">
    <property type="entry name" value="FAD/NAD-bd_sf"/>
</dbReference>
<gene>
    <name evidence="4" type="primary">pucA</name>
    <name evidence="4" type="ORF">Pcatena_05160</name>
</gene>
<dbReference type="PANTHER" id="PTHR30388:SF6">
    <property type="entry name" value="XANTHINE DEHYDROGENASE SUBUNIT A-RELATED"/>
    <property type="match status" value="1"/>
</dbReference>
<dbReference type="SUPFAM" id="SSF51905">
    <property type="entry name" value="FAD/NAD(P)-binding domain"/>
    <property type="match status" value="1"/>
</dbReference>
<protein>
    <submittedName>
        <fullName evidence="4">Xanthine dehydrogenase molybdopterin recruitment factor</fullName>
    </submittedName>
</protein>
<dbReference type="Gene3D" id="3.40.50.720">
    <property type="entry name" value="NAD(P)-binding Rossmann-like Domain"/>
    <property type="match status" value="1"/>
</dbReference>
<reference evidence="5" key="1">
    <citation type="submission" date="2018-11" db="EMBL/GenBank/DDBJ databases">
        <title>Comparative genomics of Parolsenella catena and Libanicoccus massiliensis: Reclassification of Libanicoccus massiliensis as Parolsenella massiliensis comb. nov.</title>
        <authorList>
            <person name="Sakamoto M."/>
            <person name="Ikeyama N."/>
            <person name="Murakami T."/>
            <person name="Mori H."/>
            <person name="Yuki M."/>
            <person name="Ohkuma M."/>
        </authorList>
    </citation>
    <scope>NUCLEOTIDE SEQUENCE [LARGE SCALE GENOMIC DNA]</scope>
    <source>
        <strain evidence="5">JCM 31932</strain>
    </source>
</reference>
<dbReference type="Pfam" id="PF02625">
    <property type="entry name" value="XdhC_CoxI"/>
    <property type="match status" value="1"/>
</dbReference>
<accession>A0A3G9K7V2</accession>
<evidence type="ECO:0000259" key="2">
    <source>
        <dbReference type="Pfam" id="PF02625"/>
    </source>
</evidence>
<proteinExistence type="predicted"/>
<keyword evidence="5" id="KW-1185">Reference proteome</keyword>
<evidence type="ECO:0000256" key="1">
    <source>
        <dbReference type="SAM" id="MobiDB-lite"/>
    </source>
</evidence>
<dbReference type="GeneID" id="88848653"/>
<dbReference type="RefSeq" id="WP_126421373.1">
    <property type="nucleotide sequence ID" value="NZ_AP019367.1"/>
</dbReference>
<dbReference type="InterPro" id="IPR027051">
    <property type="entry name" value="XdhC_Rossmann_dom"/>
</dbReference>
<dbReference type="Proteomes" id="UP000273154">
    <property type="component" value="Chromosome"/>
</dbReference>
<evidence type="ECO:0000259" key="3">
    <source>
        <dbReference type="Pfam" id="PF13478"/>
    </source>
</evidence>
<dbReference type="Pfam" id="PF13478">
    <property type="entry name" value="XdhC_C"/>
    <property type="match status" value="1"/>
</dbReference>
<feature type="domain" description="XdhC Rossmann" evidence="3">
    <location>
        <begin position="176"/>
        <end position="317"/>
    </location>
</feature>
<dbReference type="KEGG" id="pcat:Pcatena_05160"/>
<dbReference type="InterPro" id="IPR003777">
    <property type="entry name" value="XdhC_CoxI"/>
</dbReference>
<dbReference type="AlphaFoldDB" id="A0A3G9K7V2"/>
<organism evidence="4 5">
    <name type="scientific">Parolsenella catena</name>
    <dbReference type="NCBI Taxonomy" id="2003188"/>
    <lineage>
        <taxon>Bacteria</taxon>
        <taxon>Bacillati</taxon>
        <taxon>Actinomycetota</taxon>
        <taxon>Coriobacteriia</taxon>
        <taxon>Coriobacteriales</taxon>
        <taxon>Atopobiaceae</taxon>
        <taxon>Parolsenella</taxon>
    </lineage>
</organism>
<feature type="domain" description="XdhC- CoxI" evidence="2">
    <location>
        <begin position="14"/>
        <end position="76"/>
    </location>
</feature>